<evidence type="ECO:0000259" key="2">
    <source>
        <dbReference type="SMART" id="SM00850"/>
    </source>
</evidence>
<dbReference type="SMART" id="SM00850">
    <property type="entry name" value="LytTR"/>
    <property type="match status" value="1"/>
</dbReference>
<name>A0A7J5AT37_9FLAO</name>
<keyword evidence="1" id="KW-0472">Membrane</keyword>
<dbReference type="EMBL" id="WAAU01000003">
    <property type="protein sequence ID" value="KAB1160511.1"/>
    <property type="molecule type" value="Genomic_DNA"/>
</dbReference>
<dbReference type="GO" id="GO:0003677">
    <property type="term" value="F:DNA binding"/>
    <property type="evidence" value="ECO:0007669"/>
    <property type="project" value="InterPro"/>
</dbReference>
<protein>
    <submittedName>
        <fullName evidence="3">LytTR family transcriptional regulator</fullName>
    </submittedName>
</protein>
<dbReference type="OrthoDB" id="1426980at2"/>
<keyword evidence="4" id="KW-1185">Reference proteome</keyword>
<sequence length="279" mass="32769">MSFIQPTKNTIKTVWHKFINSTTWYWFQKVTILIFFSLVVNHLAKRESFPTSESYRFPIEGFLSTIILSILIGIIADFNFKYYKKKHFSKKVDIKTIARFIISTLGYIAIMYIPVNILLNIIAVGQIGVFYYLLIGLLITLLICFIFISLFYAQDIYSLYKFSLKDAEITIENATKITKLTYENIRCFYIENKIVFAVQNDGTTINTDFTLNELEEKINDQLFFRANRKIIIHKNAVDLVKKIENGKLLIKLKTTFENDAIAEINISRYKRKAFLNWYQ</sequence>
<feature type="transmembrane region" description="Helical" evidence="1">
    <location>
        <begin position="129"/>
        <end position="153"/>
    </location>
</feature>
<organism evidence="3 4">
    <name type="scientific">Tenacibaculum aiptasiae</name>
    <dbReference type="NCBI Taxonomy" id="426481"/>
    <lineage>
        <taxon>Bacteria</taxon>
        <taxon>Pseudomonadati</taxon>
        <taxon>Bacteroidota</taxon>
        <taxon>Flavobacteriia</taxon>
        <taxon>Flavobacteriales</taxon>
        <taxon>Flavobacteriaceae</taxon>
        <taxon>Tenacibaculum</taxon>
    </lineage>
</organism>
<dbReference type="InterPro" id="IPR007492">
    <property type="entry name" value="LytTR_DNA-bd_dom"/>
</dbReference>
<accession>A0A7J5AT37</accession>
<evidence type="ECO:0000313" key="3">
    <source>
        <dbReference type="EMBL" id="KAB1160511.1"/>
    </source>
</evidence>
<dbReference type="RefSeq" id="WP_150898140.1">
    <property type="nucleotide sequence ID" value="NZ_WAAU01000003.1"/>
</dbReference>
<dbReference type="Proteomes" id="UP000467305">
    <property type="component" value="Unassembled WGS sequence"/>
</dbReference>
<dbReference type="AlphaFoldDB" id="A0A7J5AT37"/>
<keyword evidence="1" id="KW-1133">Transmembrane helix</keyword>
<evidence type="ECO:0000256" key="1">
    <source>
        <dbReference type="SAM" id="Phobius"/>
    </source>
</evidence>
<keyword evidence="1" id="KW-0812">Transmembrane</keyword>
<dbReference type="Pfam" id="PF04397">
    <property type="entry name" value="LytTR"/>
    <property type="match status" value="1"/>
</dbReference>
<evidence type="ECO:0000313" key="4">
    <source>
        <dbReference type="Proteomes" id="UP000467305"/>
    </source>
</evidence>
<gene>
    <name evidence="3" type="ORF">F7018_01150</name>
</gene>
<feature type="transmembrane region" description="Helical" evidence="1">
    <location>
        <begin position="100"/>
        <end position="123"/>
    </location>
</feature>
<reference evidence="3 4" key="1">
    <citation type="submission" date="2019-09" db="EMBL/GenBank/DDBJ databases">
        <authorList>
            <person name="Cao W.R."/>
        </authorList>
    </citation>
    <scope>NUCLEOTIDE SEQUENCE [LARGE SCALE GENOMIC DNA]</scope>
    <source>
        <strain evidence="4">a4</strain>
    </source>
</reference>
<feature type="domain" description="HTH LytTR-type" evidence="2">
    <location>
        <begin position="175"/>
        <end position="279"/>
    </location>
</feature>
<proteinExistence type="predicted"/>
<comment type="caution">
    <text evidence="3">The sequence shown here is derived from an EMBL/GenBank/DDBJ whole genome shotgun (WGS) entry which is preliminary data.</text>
</comment>
<feature type="transmembrane region" description="Helical" evidence="1">
    <location>
        <begin position="21"/>
        <end position="41"/>
    </location>
</feature>
<feature type="transmembrane region" description="Helical" evidence="1">
    <location>
        <begin position="61"/>
        <end position="80"/>
    </location>
</feature>